<dbReference type="AlphaFoldDB" id="A0A6A6J340"/>
<evidence type="ECO:0000313" key="2">
    <source>
        <dbReference type="Proteomes" id="UP000800094"/>
    </source>
</evidence>
<organism evidence="1 2">
    <name type="scientific">Trematosphaeria pertusa</name>
    <dbReference type="NCBI Taxonomy" id="390896"/>
    <lineage>
        <taxon>Eukaryota</taxon>
        <taxon>Fungi</taxon>
        <taxon>Dikarya</taxon>
        <taxon>Ascomycota</taxon>
        <taxon>Pezizomycotina</taxon>
        <taxon>Dothideomycetes</taxon>
        <taxon>Pleosporomycetidae</taxon>
        <taxon>Pleosporales</taxon>
        <taxon>Massarineae</taxon>
        <taxon>Trematosphaeriaceae</taxon>
        <taxon>Trematosphaeria</taxon>
    </lineage>
</organism>
<keyword evidence="2" id="KW-1185">Reference proteome</keyword>
<dbReference type="Proteomes" id="UP000800094">
    <property type="component" value="Unassembled WGS sequence"/>
</dbReference>
<dbReference type="GeneID" id="54579764"/>
<evidence type="ECO:0000313" key="1">
    <source>
        <dbReference type="EMBL" id="KAF2257264.1"/>
    </source>
</evidence>
<dbReference type="RefSeq" id="XP_033692268.1">
    <property type="nucleotide sequence ID" value="XM_033826434.1"/>
</dbReference>
<name>A0A6A6J340_9PLEO</name>
<proteinExistence type="predicted"/>
<sequence length="207" mass="22005">MTEIRKGTLHCNFSPPSSSSASHRSSFLAVHFAALPPQLAPPSHLRMTIQYFGFPLLRKNSSSALPYPSPPAKHQGPDINKGQFICLNEVFAPIPALRTLPISSAGSQTSRAYARDLGRMSSPTLPAPFRSSEHAKGRAIVRTSPDTLGLACGRSGNSYGSGSVGAECGAGSYGTGEARAKLSYRGPRAIDALPWRRSSFRPVAIVL</sequence>
<reference evidence="1" key="1">
    <citation type="journal article" date="2020" name="Stud. Mycol.">
        <title>101 Dothideomycetes genomes: a test case for predicting lifestyles and emergence of pathogens.</title>
        <authorList>
            <person name="Haridas S."/>
            <person name="Albert R."/>
            <person name="Binder M."/>
            <person name="Bloem J."/>
            <person name="Labutti K."/>
            <person name="Salamov A."/>
            <person name="Andreopoulos B."/>
            <person name="Baker S."/>
            <person name="Barry K."/>
            <person name="Bills G."/>
            <person name="Bluhm B."/>
            <person name="Cannon C."/>
            <person name="Castanera R."/>
            <person name="Culley D."/>
            <person name="Daum C."/>
            <person name="Ezra D."/>
            <person name="Gonzalez J."/>
            <person name="Henrissat B."/>
            <person name="Kuo A."/>
            <person name="Liang C."/>
            <person name="Lipzen A."/>
            <person name="Lutzoni F."/>
            <person name="Magnuson J."/>
            <person name="Mondo S."/>
            <person name="Nolan M."/>
            <person name="Ohm R."/>
            <person name="Pangilinan J."/>
            <person name="Park H.-J."/>
            <person name="Ramirez L."/>
            <person name="Alfaro M."/>
            <person name="Sun H."/>
            <person name="Tritt A."/>
            <person name="Yoshinaga Y."/>
            <person name="Zwiers L.-H."/>
            <person name="Turgeon B."/>
            <person name="Goodwin S."/>
            <person name="Spatafora J."/>
            <person name="Crous P."/>
            <person name="Grigoriev I."/>
        </authorList>
    </citation>
    <scope>NUCLEOTIDE SEQUENCE</scope>
    <source>
        <strain evidence="1">CBS 122368</strain>
    </source>
</reference>
<gene>
    <name evidence="1" type="ORF">BU26DRAFT_499789</name>
</gene>
<dbReference type="EMBL" id="ML987189">
    <property type="protein sequence ID" value="KAF2257264.1"/>
    <property type="molecule type" value="Genomic_DNA"/>
</dbReference>
<protein>
    <submittedName>
        <fullName evidence="1">Uncharacterized protein</fullName>
    </submittedName>
</protein>
<accession>A0A6A6J340</accession>